<name>A0A133V536_9EURY</name>
<evidence type="ECO:0000313" key="1">
    <source>
        <dbReference type="EMBL" id="KXB01558.1"/>
    </source>
</evidence>
<protein>
    <submittedName>
        <fullName evidence="1">Uncharacterized protein</fullName>
    </submittedName>
</protein>
<dbReference type="AlphaFoldDB" id="A0A133V536"/>
<keyword evidence="2" id="KW-1185">Reference proteome</keyword>
<evidence type="ECO:0000313" key="2">
    <source>
        <dbReference type="Proteomes" id="UP000070344"/>
    </source>
</evidence>
<proteinExistence type="predicted"/>
<organism evidence="1 2">
    <name type="scientific">candidate division MSBL1 archaeon SCGC-AAA259O05</name>
    <dbReference type="NCBI Taxonomy" id="1698271"/>
    <lineage>
        <taxon>Archaea</taxon>
        <taxon>Methanobacteriati</taxon>
        <taxon>Methanobacteriota</taxon>
        <taxon>candidate division MSBL1</taxon>
    </lineage>
</organism>
<sequence>METRFDGLSEFLSRRGRTRILERLLEELGTYQSVARKLDVNRATVHRWATEKRVHPSNRSTDELLNLLEEVDPGSLRTILVEEANTFLEILWGRIGNLNSEVPTKSILLSPEAGV</sequence>
<gene>
    <name evidence="1" type="ORF">AKJ41_01045</name>
</gene>
<comment type="caution">
    <text evidence="1">The sequence shown here is derived from an EMBL/GenBank/DDBJ whole genome shotgun (WGS) entry which is preliminary data.</text>
</comment>
<dbReference type="EMBL" id="LHXV01000008">
    <property type="protein sequence ID" value="KXB01558.1"/>
    <property type="molecule type" value="Genomic_DNA"/>
</dbReference>
<reference evidence="1 2" key="1">
    <citation type="journal article" date="2016" name="Sci. Rep.">
        <title>Metabolic traits of an uncultured archaeal lineage -MSBL1- from brine pools of the Red Sea.</title>
        <authorList>
            <person name="Mwirichia R."/>
            <person name="Alam I."/>
            <person name="Rashid M."/>
            <person name="Vinu M."/>
            <person name="Ba-Alawi W."/>
            <person name="Anthony Kamau A."/>
            <person name="Kamanda Ngugi D."/>
            <person name="Goker M."/>
            <person name="Klenk H.P."/>
            <person name="Bajic V."/>
            <person name="Stingl U."/>
        </authorList>
    </citation>
    <scope>NUCLEOTIDE SEQUENCE [LARGE SCALE GENOMIC DNA]</scope>
    <source>
        <strain evidence="1">SCGC-AAA259O05</strain>
    </source>
</reference>
<accession>A0A133V536</accession>
<dbReference type="Proteomes" id="UP000070344">
    <property type="component" value="Unassembled WGS sequence"/>
</dbReference>